<accession>A0ABN7BGN4</accession>
<dbReference type="InterPro" id="IPR020471">
    <property type="entry name" value="AKR"/>
</dbReference>
<dbReference type="InterPro" id="IPR023210">
    <property type="entry name" value="NADP_OxRdtase_dom"/>
</dbReference>
<gene>
    <name evidence="2" type="ORF">NTJ_15723</name>
</gene>
<reference evidence="2 3" key="1">
    <citation type="submission" date="2023-09" db="EMBL/GenBank/DDBJ databases">
        <title>Nesidiocoris tenuis whole genome shotgun sequence.</title>
        <authorList>
            <person name="Shibata T."/>
            <person name="Shimoda M."/>
            <person name="Kobayashi T."/>
            <person name="Uehara T."/>
        </authorList>
    </citation>
    <scope>NUCLEOTIDE SEQUENCE [LARGE SCALE GENOMIC DNA]</scope>
    <source>
        <strain evidence="2 3">Japan</strain>
    </source>
</reference>
<dbReference type="InterPro" id="IPR036812">
    <property type="entry name" value="NAD(P)_OxRdtase_dom_sf"/>
</dbReference>
<sequence length="82" mass="8923">MAVPTVKLNNGNEMPIIGLGTWKSKPGEVLDAVKWAIDAGYRHIDGAHVYENEKEVGAAIAAKIEDCTVKREDLFIVSKVSN</sequence>
<feature type="domain" description="NADP-dependent oxidoreductase" evidence="1">
    <location>
        <begin position="17"/>
        <end position="80"/>
    </location>
</feature>
<name>A0ABN7BGN4_9HEMI</name>
<protein>
    <recommendedName>
        <fullName evidence="1">NADP-dependent oxidoreductase domain-containing protein</fullName>
    </recommendedName>
</protein>
<dbReference type="PROSITE" id="PS00798">
    <property type="entry name" value="ALDOKETO_REDUCTASE_1"/>
    <property type="match status" value="1"/>
</dbReference>
<dbReference type="SUPFAM" id="SSF51430">
    <property type="entry name" value="NAD(P)-linked oxidoreductase"/>
    <property type="match status" value="1"/>
</dbReference>
<evidence type="ECO:0000313" key="2">
    <source>
        <dbReference type="EMBL" id="BET02903.1"/>
    </source>
</evidence>
<dbReference type="Proteomes" id="UP001307889">
    <property type="component" value="Chromosome 15"/>
</dbReference>
<proteinExistence type="predicted"/>
<evidence type="ECO:0000313" key="3">
    <source>
        <dbReference type="Proteomes" id="UP001307889"/>
    </source>
</evidence>
<dbReference type="EMBL" id="AP028923">
    <property type="protein sequence ID" value="BET02903.1"/>
    <property type="molecule type" value="Genomic_DNA"/>
</dbReference>
<dbReference type="PANTHER" id="PTHR11732">
    <property type="entry name" value="ALDO/KETO REDUCTASE"/>
    <property type="match status" value="1"/>
</dbReference>
<dbReference type="InterPro" id="IPR018170">
    <property type="entry name" value="Aldo/ket_reductase_CS"/>
</dbReference>
<dbReference type="Gene3D" id="3.20.20.100">
    <property type="entry name" value="NADP-dependent oxidoreductase domain"/>
    <property type="match status" value="1"/>
</dbReference>
<keyword evidence="3" id="KW-1185">Reference proteome</keyword>
<organism evidence="2 3">
    <name type="scientific">Nesidiocoris tenuis</name>
    <dbReference type="NCBI Taxonomy" id="355587"/>
    <lineage>
        <taxon>Eukaryota</taxon>
        <taxon>Metazoa</taxon>
        <taxon>Ecdysozoa</taxon>
        <taxon>Arthropoda</taxon>
        <taxon>Hexapoda</taxon>
        <taxon>Insecta</taxon>
        <taxon>Pterygota</taxon>
        <taxon>Neoptera</taxon>
        <taxon>Paraneoptera</taxon>
        <taxon>Hemiptera</taxon>
        <taxon>Heteroptera</taxon>
        <taxon>Panheteroptera</taxon>
        <taxon>Cimicomorpha</taxon>
        <taxon>Miridae</taxon>
        <taxon>Dicyphina</taxon>
        <taxon>Nesidiocoris</taxon>
    </lineage>
</organism>
<dbReference type="Pfam" id="PF00248">
    <property type="entry name" value="Aldo_ket_red"/>
    <property type="match status" value="1"/>
</dbReference>
<evidence type="ECO:0000259" key="1">
    <source>
        <dbReference type="Pfam" id="PF00248"/>
    </source>
</evidence>